<comment type="caution">
    <text evidence="3">The sequence shown here is derived from an EMBL/GenBank/DDBJ whole genome shotgun (WGS) entry which is preliminary data.</text>
</comment>
<dbReference type="PANTHER" id="PTHR39576:SF2">
    <property type="entry name" value="ATTACHING AND EFFACING PROTEIN HOMOLOG-RELATED"/>
    <property type="match status" value="1"/>
</dbReference>
<dbReference type="InterPro" id="IPR003344">
    <property type="entry name" value="Big_1_dom"/>
</dbReference>
<protein>
    <submittedName>
        <fullName evidence="3">Ig-like domain-containing protein</fullName>
    </submittedName>
</protein>
<accession>A0ABW8G6T4</accession>
<feature type="non-terminal residue" evidence="3">
    <location>
        <position position="1"/>
    </location>
</feature>
<dbReference type="RefSeq" id="WP_400293029.1">
    <property type="nucleotide sequence ID" value="NZ_JBIXKD010000036.1"/>
</dbReference>
<feature type="domain" description="Big-1" evidence="2">
    <location>
        <begin position="132"/>
        <end position="226"/>
    </location>
</feature>
<dbReference type="InterPro" id="IPR013783">
    <property type="entry name" value="Ig-like_fold"/>
</dbReference>
<sequence>DITVTAKVNNNAADTGKSATVAFTADVTTAIVTSLTPDITTAQADNMTPVTFTATVKDSSGHLAPNTDISFTTTDGTLSQTTAITNANGEATVSLTSATIGDITVTAKVNNNAADTGKSATVAFTADVTAVIVTDIEPEFPTAAIGFNFISITATVKDSSGHFVENANVRFDTTHGNISPQQIVTTDVNGQATVNLSGSTPGNAIVTAKVDSNPNDIGRSTTVTFVPEIVRTIPNPE</sequence>
<evidence type="ECO:0000259" key="2">
    <source>
        <dbReference type="PROSITE" id="PS51127"/>
    </source>
</evidence>
<organism evidence="3 4">
    <name type="scientific">Pectobacterium parvum</name>
    <dbReference type="NCBI Taxonomy" id="2778550"/>
    <lineage>
        <taxon>Bacteria</taxon>
        <taxon>Pseudomonadati</taxon>
        <taxon>Pseudomonadota</taxon>
        <taxon>Gammaproteobacteria</taxon>
        <taxon>Enterobacterales</taxon>
        <taxon>Pectobacteriaceae</taxon>
        <taxon>Pectobacterium</taxon>
    </lineage>
</organism>
<dbReference type="PANTHER" id="PTHR39576">
    <property type="entry name" value="ATTACHING AND EFFACING PROTEIN HOMOLOG-RELATED-RELATED"/>
    <property type="match status" value="1"/>
</dbReference>
<proteinExistence type="inferred from homology"/>
<dbReference type="Gene3D" id="2.60.40.10">
    <property type="entry name" value="Immunoglobulins"/>
    <property type="match status" value="2"/>
</dbReference>
<evidence type="ECO:0000256" key="1">
    <source>
        <dbReference type="ARBA" id="ARBA00010116"/>
    </source>
</evidence>
<comment type="similarity">
    <text evidence="1">Belongs to the intimin/invasin family.</text>
</comment>
<dbReference type="InterPro" id="IPR008964">
    <property type="entry name" value="Invasin/intimin_cell_adhesion"/>
</dbReference>
<dbReference type="SUPFAM" id="SSF49373">
    <property type="entry name" value="Invasin/intimin cell-adhesion fragments"/>
    <property type="match status" value="2"/>
</dbReference>
<name>A0ABW8G6T4_9GAMM</name>
<feature type="domain" description="Big-1" evidence="2">
    <location>
        <begin position="32"/>
        <end position="125"/>
    </location>
</feature>
<reference evidence="3 4" key="1">
    <citation type="submission" date="2024-10" db="EMBL/GenBank/DDBJ databases">
        <authorList>
            <person name="Lu C.-H."/>
        </authorList>
    </citation>
    <scope>NUCLEOTIDE SEQUENCE [LARGE SCALE GENOMIC DNA]</scope>
    <source>
        <strain evidence="3 4">22QBSP01-2</strain>
    </source>
</reference>
<gene>
    <name evidence="3" type="ORF">ACIPSN_20965</name>
</gene>
<dbReference type="PROSITE" id="PS51127">
    <property type="entry name" value="BIG1"/>
    <property type="match status" value="2"/>
</dbReference>
<dbReference type="EMBL" id="JBIXKD010000036">
    <property type="protein sequence ID" value="MFJ5323779.1"/>
    <property type="molecule type" value="Genomic_DNA"/>
</dbReference>
<dbReference type="SMART" id="SM00634">
    <property type="entry name" value="BID_1"/>
    <property type="match status" value="2"/>
</dbReference>
<dbReference type="InterPro" id="IPR051715">
    <property type="entry name" value="Intimin-Invasin_domain"/>
</dbReference>
<evidence type="ECO:0000313" key="3">
    <source>
        <dbReference type="EMBL" id="MFJ5323779.1"/>
    </source>
</evidence>
<dbReference type="Pfam" id="PF02369">
    <property type="entry name" value="Big_1"/>
    <property type="match status" value="2"/>
</dbReference>
<evidence type="ECO:0000313" key="4">
    <source>
        <dbReference type="Proteomes" id="UP001617714"/>
    </source>
</evidence>
<keyword evidence="4" id="KW-1185">Reference proteome</keyword>
<dbReference type="Proteomes" id="UP001617714">
    <property type="component" value="Unassembled WGS sequence"/>
</dbReference>